<sequence>MTREEILERFRQGQSLEETLQQLADWWITNHNVDPAKAASFAQQDIDEVGQAAEITEAPLPFEGPVPRPIVQPEDIPTSIAPGFDRLRLEDEISGPTETPFGATRSLQNIAFGDILGDRFPNVGNRVTSALGRQFDVIQPSFEALQGLGQLGGANFRDFANENLGRGGIDPRLVAAEVGNLFGREGLSDTQSDFRDTLRANQNTQLELATQSALQGVPTRFAPATRRRVRRQFDQFLSDSPINPETGLPDFGQRNFLPAFNRGLR</sequence>
<accession>A0A0F9TL56</accession>
<evidence type="ECO:0000313" key="1">
    <source>
        <dbReference type="EMBL" id="KKN75657.1"/>
    </source>
</evidence>
<reference evidence="1" key="1">
    <citation type="journal article" date="2015" name="Nature">
        <title>Complex archaea that bridge the gap between prokaryotes and eukaryotes.</title>
        <authorList>
            <person name="Spang A."/>
            <person name="Saw J.H."/>
            <person name="Jorgensen S.L."/>
            <person name="Zaremba-Niedzwiedzka K."/>
            <person name="Martijn J."/>
            <person name="Lind A.E."/>
            <person name="van Eijk R."/>
            <person name="Schleper C."/>
            <person name="Guy L."/>
            <person name="Ettema T.J."/>
        </authorList>
    </citation>
    <scope>NUCLEOTIDE SEQUENCE</scope>
</reference>
<gene>
    <name evidence="1" type="ORF">LCGC14_0378970</name>
</gene>
<name>A0A0F9TL56_9ZZZZ</name>
<comment type="caution">
    <text evidence="1">The sequence shown here is derived from an EMBL/GenBank/DDBJ whole genome shotgun (WGS) entry which is preliminary data.</text>
</comment>
<proteinExistence type="predicted"/>
<dbReference type="AlphaFoldDB" id="A0A0F9TL56"/>
<organism evidence="1">
    <name type="scientific">marine sediment metagenome</name>
    <dbReference type="NCBI Taxonomy" id="412755"/>
    <lineage>
        <taxon>unclassified sequences</taxon>
        <taxon>metagenomes</taxon>
        <taxon>ecological metagenomes</taxon>
    </lineage>
</organism>
<protein>
    <submittedName>
        <fullName evidence="1">Uncharacterized protein</fullName>
    </submittedName>
</protein>
<dbReference type="EMBL" id="LAZR01000306">
    <property type="protein sequence ID" value="KKN75657.1"/>
    <property type="molecule type" value="Genomic_DNA"/>
</dbReference>